<comment type="catalytic activity">
    <reaction evidence="8">
        <text>guanosine(26) in tRNA + 2 S-adenosyl-L-methionine = N(2)-dimethylguanosine(26) in tRNA + 2 S-adenosyl-L-homocysteine + 2 H(+)</text>
        <dbReference type="Rhea" id="RHEA:43140"/>
        <dbReference type="Rhea" id="RHEA-COMP:10359"/>
        <dbReference type="Rhea" id="RHEA-COMP:10360"/>
        <dbReference type="ChEBI" id="CHEBI:15378"/>
        <dbReference type="ChEBI" id="CHEBI:57856"/>
        <dbReference type="ChEBI" id="CHEBI:59789"/>
        <dbReference type="ChEBI" id="CHEBI:74269"/>
        <dbReference type="ChEBI" id="CHEBI:74513"/>
        <dbReference type="EC" id="2.1.1.216"/>
    </reaction>
</comment>
<evidence type="ECO:0000256" key="6">
    <source>
        <dbReference type="ARBA" id="ARBA00022884"/>
    </source>
</evidence>
<dbReference type="Gene3D" id="3.40.50.150">
    <property type="entry name" value="Vaccinia Virus protein VP39"/>
    <property type="match status" value="1"/>
</dbReference>
<dbReference type="PANTHER" id="PTHR10631:SF3">
    <property type="entry name" value="TRNA (GUANINE(26)-N(2))-DIMETHYLTRANSFERASE"/>
    <property type="match status" value="1"/>
</dbReference>
<keyword evidence="11" id="KW-1185">Reference proteome</keyword>
<comment type="function">
    <text evidence="8">Dimethylates a single guanine residue at position 26 of a number of tRNAs using S-adenosyl-L-methionine as donor of the methyl groups.</text>
</comment>
<dbReference type="CDD" id="cd02440">
    <property type="entry name" value="AdoMet_MTases"/>
    <property type="match status" value="1"/>
</dbReference>
<reference evidence="10 11" key="1">
    <citation type="journal article" date="2012" name="J. Bacteriol.">
        <title>Complete genome sequence of strain 1860, a crenarchaeon of the genus pyrobaculum able to grow with various electron acceptors.</title>
        <authorList>
            <person name="Mardanov A.V."/>
            <person name="Gumerov V.M."/>
            <person name="Slobodkina G.B."/>
            <person name="Beletsky A.V."/>
            <person name="Bonch-Osmolovskaya E.A."/>
            <person name="Ravin N.V."/>
            <person name="Skryabin K.G."/>
        </authorList>
    </citation>
    <scope>NUCLEOTIDE SEQUENCE [LARGE SCALE GENOMIC DNA]</scope>
    <source>
        <strain evidence="10 11">1860</strain>
    </source>
</reference>
<evidence type="ECO:0000256" key="1">
    <source>
        <dbReference type="ARBA" id="ARBA00022555"/>
    </source>
</evidence>
<dbReference type="EMBL" id="CP003098">
    <property type="protein sequence ID" value="AET31480.1"/>
    <property type="molecule type" value="Genomic_DNA"/>
</dbReference>
<dbReference type="OrthoDB" id="372177at2157"/>
<evidence type="ECO:0000256" key="7">
    <source>
        <dbReference type="ARBA" id="ARBA00039099"/>
    </source>
</evidence>
<evidence type="ECO:0000256" key="2">
    <source>
        <dbReference type="ARBA" id="ARBA00022603"/>
    </source>
</evidence>
<keyword evidence="1 8" id="KW-0820">tRNA-binding</keyword>
<evidence type="ECO:0000313" key="10">
    <source>
        <dbReference type="EMBL" id="AET31480.1"/>
    </source>
</evidence>
<dbReference type="Gene3D" id="3.30.56.70">
    <property type="entry name" value="N2,N2-dimethylguanosine tRNA methyltransferase, C-terminal domain"/>
    <property type="match status" value="1"/>
</dbReference>
<gene>
    <name evidence="8" type="primary">trm1</name>
    <name evidence="10" type="ORF">P186_0010</name>
</gene>
<evidence type="ECO:0000313" key="11">
    <source>
        <dbReference type="Proteomes" id="UP000005867"/>
    </source>
</evidence>
<feature type="binding site" evidence="8">
    <location>
        <position position="67"/>
    </location>
    <ligand>
        <name>S-adenosyl-L-methionine</name>
        <dbReference type="ChEBI" id="CHEBI:59789"/>
    </ligand>
</feature>
<feature type="binding site" evidence="8">
    <location>
        <position position="111"/>
    </location>
    <ligand>
        <name>S-adenosyl-L-methionine</name>
        <dbReference type="ChEBI" id="CHEBI:59789"/>
    </ligand>
</feature>
<dbReference type="Pfam" id="PF02005">
    <property type="entry name" value="TRM"/>
    <property type="match status" value="1"/>
</dbReference>
<name>G7VD90_9CREN</name>
<keyword evidence="2 8" id="KW-0489">Methyltransferase</keyword>
<evidence type="ECO:0000256" key="5">
    <source>
        <dbReference type="ARBA" id="ARBA00022694"/>
    </source>
</evidence>
<dbReference type="GO" id="GO:0000049">
    <property type="term" value="F:tRNA binding"/>
    <property type="evidence" value="ECO:0007669"/>
    <property type="project" value="UniProtKB-UniRule"/>
</dbReference>
<dbReference type="InterPro" id="IPR029063">
    <property type="entry name" value="SAM-dependent_MTases_sf"/>
</dbReference>
<comment type="caution">
    <text evidence="8">Lacks conserved residue(s) required for the propagation of feature annotation.</text>
</comment>
<protein>
    <recommendedName>
        <fullName evidence="7 8">tRNA (guanine(26)-N(2))-dimethyltransferase</fullName>
        <ecNumber evidence="7 8">2.1.1.216</ecNumber>
    </recommendedName>
    <alternativeName>
        <fullName evidence="8">tRNA 2,2-dimethylguanosine-26 methyltransferase</fullName>
    </alternativeName>
    <alternativeName>
        <fullName evidence="8">tRNA(guanine-26,N(2)-N(2)) methyltransferase</fullName>
    </alternativeName>
    <alternativeName>
        <fullName evidence="8">tRNA(m(2,2)G26)dimethyltransferase</fullName>
    </alternativeName>
</protein>
<dbReference type="PANTHER" id="PTHR10631">
    <property type="entry name" value="N 2 ,N 2 -DIMETHYLGUANOSINE TRNA METHYLTRANSFERASE"/>
    <property type="match status" value="1"/>
</dbReference>
<evidence type="ECO:0000256" key="3">
    <source>
        <dbReference type="ARBA" id="ARBA00022679"/>
    </source>
</evidence>
<dbReference type="GO" id="GO:0160104">
    <property type="term" value="F:tRNA (guanine(26)-N2)-dimethyltransferase activity"/>
    <property type="evidence" value="ECO:0007669"/>
    <property type="project" value="UniProtKB-UniRule"/>
</dbReference>
<dbReference type="GeneID" id="11594320"/>
<evidence type="ECO:0000256" key="4">
    <source>
        <dbReference type="ARBA" id="ARBA00022691"/>
    </source>
</evidence>
<evidence type="ECO:0000256" key="8">
    <source>
        <dbReference type="HAMAP-Rule" id="MF_00290"/>
    </source>
</evidence>
<dbReference type="STRING" id="1104324.P186_0010"/>
<dbReference type="InterPro" id="IPR042296">
    <property type="entry name" value="tRNA_met_Trm1_C"/>
</dbReference>
<dbReference type="KEGG" id="pyr:P186_0010"/>
<keyword evidence="6 8" id="KW-0694">RNA-binding</keyword>
<dbReference type="InterPro" id="IPR002905">
    <property type="entry name" value="Trm1"/>
</dbReference>
<keyword evidence="3 8" id="KW-0808">Transferase</keyword>
<dbReference type="SUPFAM" id="SSF53335">
    <property type="entry name" value="S-adenosyl-L-methionine-dependent methyltransferases"/>
    <property type="match status" value="1"/>
</dbReference>
<evidence type="ECO:0000256" key="9">
    <source>
        <dbReference type="PROSITE-ProRule" id="PRU00958"/>
    </source>
</evidence>
<dbReference type="AlphaFoldDB" id="G7VD90"/>
<dbReference type="Proteomes" id="UP000005867">
    <property type="component" value="Chromosome"/>
</dbReference>
<dbReference type="PROSITE" id="PS51626">
    <property type="entry name" value="SAM_MT_TRM1"/>
    <property type="match status" value="1"/>
</dbReference>
<dbReference type="GO" id="GO:0002940">
    <property type="term" value="P:tRNA N2-guanine methylation"/>
    <property type="evidence" value="ECO:0007669"/>
    <property type="project" value="TreeGrafter"/>
</dbReference>
<keyword evidence="5 8" id="KW-0819">tRNA processing</keyword>
<feature type="binding site" evidence="8">
    <location>
        <position position="40"/>
    </location>
    <ligand>
        <name>S-adenosyl-L-methionine</name>
        <dbReference type="ChEBI" id="CHEBI:59789"/>
    </ligand>
</feature>
<dbReference type="eggNOG" id="arCOG01219">
    <property type="taxonomic scope" value="Archaea"/>
</dbReference>
<dbReference type="HAMAP" id="MF_00290">
    <property type="entry name" value="tRNA_dimethyltr_TRM1"/>
    <property type="match status" value="1"/>
</dbReference>
<dbReference type="InterPro" id="IPR022923">
    <property type="entry name" value="TRM1_arc_bac"/>
</dbReference>
<sequence length="359" mass="40198">MRHLALRREGAVEFYTPDPEKYGGIYSAPVFYNPAMEKNRTLSVLILKAYGKTGLTVCEPLSGTGIRGIRYAVESGAVGRLVLNDISKEATELIKKNLEINGVDAEVYNEDANVLLHRLRDTCDVVDIDPFGSPAPFMQAAFRALREEGLICATATDTAVLVGRYPRKCLRRYGSVAFRTPFYIEVGLRNLIGFVARVAASEDYKIEPLMSYWEGHYFRFCAYAVRGARDADDNFRNIGYLEYKGGLRRVTTRPGASYLGPLWIGPMGEPLIIYKMAEFGPHQDFLKLLAEEYSVAAPWYYRMPEFAVGGRSVTLKEALKILREAGIYSTATHMSPDGFKTDSSYGEVARVLKTYNYAT</sequence>
<feature type="binding site" evidence="8">
    <location>
        <position position="112"/>
    </location>
    <ligand>
        <name>S-adenosyl-L-methionine</name>
        <dbReference type="ChEBI" id="CHEBI:59789"/>
    </ligand>
</feature>
<organism evidence="10 11">
    <name type="scientific">Pyrobaculum ferrireducens</name>
    <dbReference type="NCBI Taxonomy" id="1104324"/>
    <lineage>
        <taxon>Archaea</taxon>
        <taxon>Thermoproteota</taxon>
        <taxon>Thermoprotei</taxon>
        <taxon>Thermoproteales</taxon>
        <taxon>Thermoproteaceae</taxon>
        <taxon>Pyrobaculum</taxon>
    </lineage>
</organism>
<keyword evidence="4 8" id="KW-0949">S-adenosyl-L-methionine</keyword>
<proteinExistence type="inferred from homology"/>
<feature type="binding site" evidence="8">
    <location>
        <position position="85"/>
    </location>
    <ligand>
        <name>S-adenosyl-L-methionine</name>
        <dbReference type="ChEBI" id="CHEBI:59789"/>
    </ligand>
</feature>
<dbReference type="EC" id="2.1.1.216" evidence="7 8"/>
<dbReference type="HOGENOM" id="CLU_010862_5_1_2"/>
<dbReference type="RefSeq" id="WP_014287311.1">
    <property type="nucleotide sequence ID" value="NC_016645.1"/>
</dbReference>
<comment type="similarity">
    <text evidence="8 9">Belongs to the class I-like SAM-binding methyltransferase superfamily. Trm1 family.</text>
</comment>
<accession>G7VD90</accession>